<evidence type="ECO:0000259" key="2">
    <source>
        <dbReference type="Pfam" id="PF01636"/>
    </source>
</evidence>
<dbReference type="HOGENOM" id="CLU_053876_0_0_1"/>
<dbReference type="SUPFAM" id="SSF56112">
    <property type="entry name" value="Protein kinase-like (PK-like)"/>
    <property type="match status" value="1"/>
</dbReference>
<dbReference type="AlphaFoldDB" id="S3CV40"/>
<dbReference type="eggNOG" id="ENOG502STUU">
    <property type="taxonomic scope" value="Eukaryota"/>
</dbReference>
<feature type="compositionally biased region" description="Polar residues" evidence="1">
    <location>
        <begin position="1"/>
        <end position="11"/>
    </location>
</feature>
<organism evidence="3 4">
    <name type="scientific">Ophiostoma piceae (strain UAMH 11346)</name>
    <name type="common">Sap stain fungus</name>
    <dbReference type="NCBI Taxonomy" id="1262450"/>
    <lineage>
        <taxon>Eukaryota</taxon>
        <taxon>Fungi</taxon>
        <taxon>Dikarya</taxon>
        <taxon>Ascomycota</taxon>
        <taxon>Pezizomycotina</taxon>
        <taxon>Sordariomycetes</taxon>
        <taxon>Sordariomycetidae</taxon>
        <taxon>Ophiostomatales</taxon>
        <taxon>Ophiostomataceae</taxon>
        <taxon>Ophiostoma</taxon>
    </lineage>
</organism>
<proteinExistence type="predicted"/>
<dbReference type="STRING" id="1262450.S3CV40"/>
<reference evidence="3 4" key="1">
    <citation type="journal article" date="2013" name="BMC Genomics">
        <title>The genome and transcriptome of the pine saprophyte Ophiostoma piceae, and a comparison with the bark beetle-associated pine pathogen Grosmannia clavigera.</title>
        <authorList>
            <person name="Haridas S."/>
            <person name="Wang Y."/>
            <person name="Lim L."/>
            <person name="Massoumi Alamouti S."/>
            <person name="Jackman S."/>
            <person name="Docking R."/>
            <person name="Robertson G."/>
            <person name="Birol I."/>
            <person name="Bohlmann J."/>
            <person name="Breuil C."/>
        </authorList>
    </citation>
    <scope>NUCLEOTIDE SEQUENCE [LARGE SCALE GENOMIC DNA]</scope>
    <source>
        <strain evidence="3 4">UAMH 11346</strain>
    </source>
</reference>
<evidence type="ECO:0000313" key="3">
    <source>
        <dbReference type="EMBL" id="EPE04615.1"/>
    </source>
</evidence>
<dbReference type="VEuPathDB" id="FungiDB:F503_06164"/>
<gene>
    <name evidence="3" type="ORF">F503_06164</name>
</gene>
<dbReference type="Gene3D" id="3.30.200.20">
    <property type="entry name" value="Phosphorylase Kinase, domain 1"/>
    <property type="match status" value="1"/>
</dbReference>
<feature type="domain" description="Aminoglycoside phosphotransferase" evidence="2">
    <location>
        <begin position="87"/>
        <end position="313"/>
    </location>
</feature>
<dbReference type="OMA" id="CEYNTIS"/>
<dbReference type="InterPro" id="IPR002575">
    <property type="entry name" value="Aminoglycoside_PTrfase"/>
</dbReference>
<accession>S3CV40</accession>
<sequence>MGDTIDTNNDVRGSDAWRGADDFDEDNEQRQRANAFCAAVRWDVLRDIASQHNGGMPCHLHDKFSIGHFNLVKRVSFEGGKDGDAKDWVVRLRMPSDGVFQNIEKLDPRQIMEVEVASMKFFKTKTSIPVPAVIAYDASPDNAVGAPYIIMEYIYGNTAQELAEIKNSALSFYGTAEQDRKLRRQIAEIQATVSSFTFSRIGSLYVDDQGGFKVGPDVVTGRGPWSTSTEYYDDVVRHIYDTFPRDERRAGMLDSTALFVPSALAYLARVHAHETAGPFRLVNRDFGTHNVLVNDDFDVVGVIDFDGVMAAPAGVVAQYPQFIGFQVDEVDEETLKKYVLKAEVLERNKPRLDGYNVFLREFEDALETDSTLARPSDRLDSREALVYASMLSCHSHQASTNETLQRRCHRMLKDCADGPAVM</sequence>
<evidence type="ECO:0000313" key="4">
    <source>
        <dbReference type="Proteomes" id="UP000016923"/>
    </source>
</evidence>
<dbReference type="Pfam" id="PF01636">
    <property type="entry name" value="APH"/>
    <property type="match status" value="1"/>
</dbReference>
<keyword evidence="4" id="KW-1185">Reference proteome</keyword>
<protein>
    <recommendedName>
        <fullName evidence="2">Aminoglycoside phosphotransferase domain-containing protein</fullName>
    </recommendedName>
</protein>
<dbReference type="InterPro" id="IPR051678">
    <property type="entry name" value="AGP_Transferase"/>
</dbReference>
<dbReference type="Proteomes" id="UP000016923">
    <property type="component" value="Unassembled WGS sequence"/>
</dbReference>
<dbReference type="InterPro" id="IPR011009">
    <property type="entry name" value="Kinase-like_dom_sf"/>
</dbReference>
<feature type="compositionally biased region" description="Basic and acidic residues" evidence="1">
    <location>
        <begin position="12"/>
        <end position="21"/>
    </location>
</feature>
<name>S3CV40_OPHP1</name>
<dbReference type="Gene3D" id="3.90.1200.10">
    <property type="match status" value="1"/>
</dbReference>
<dbReference type="EMBL" id="KE148159">
    <property type="protein sequence ID" value="EPE04615.1"/>
    <property type="molecule type" value="Genomic_DNA"/>
</dbReference>
<evidence type="ECO:0000256" key="1">
    <source>
        <dbReference type="SAM" id="MobiDB-lite"/>
    </source>
</evidence>
<feature type="region of interest" description="Disordered" evidence="1">
    <location>
        <begin position="1"/>
        <end position="26"/>
    </location>
</feature>
<dbReference type="PANTHER" id="PTHR21310">
    <property type="entry name" value="AMINOGLYCOSIDE PHOSPHOTRANSFERASE-RELATED-RELATED"/>
    <property type="match status" value="1"/>
</dbReference>
<dbReference type="PANTHER" id="PTHR21310:SF37">
    <property type="entry name" value="AMINOGLYCOSIDE PHOSPHOTRANSFERASE DOMAIN-CONTAINING PROTEIN"/>
    <property type="match status" value="1"/>
</dbReference>
<dbReference type="OrthoDB" id="10003767at2759"/>